<dbReference type="Pfam" id="PF12008">
    <property type="entry name" value="EcoR124_C"/>
    <property type="match status" value="1"/>
</dbReference>
<dbReference type="InterPro" id="IPR055180">
    <property type="entry name" value="HsdR_RecA-like_helicase_dom_2"/>
</dbReference>
<evidence type="ECO:0000256" key="6">
    <source>
        <dbReference type="ARBA" id="ARBA00022747"/>
    </source>
</evidence>
<keyword evidence="5 11" id="KW-0547">Nucleotide-binding</keyword>
<reference evidence="14" key="1">
    <citation type="submission" date="2017-08" db="EMBL/GenBank/DDBJ databases">
        <title>Draft genome sequence of Lactococcus sp. strain Rs-Y01, isolated from the gut of the lower termite Reticulitermes speratus.</title>
        <authorList>
            <person name="Ohkuma M."/>
            <person name="Yuki M."/>
        </authorList>
    </citation>
    <scope>NUCLEOTIDE SEQUENCE [LARGE SCALE GENOMIC DNA]</scope>
    <source>
        <strain evidence="14">Rs-Y01</strain>
    </source>
</reference>
<evidence type="ECO:0000256" key="8">
    <source>
        <dbReference type="ARBA" id="ARBA00022801"/>
    </source>
</evidence>
<dbReference type="InterPro" id="IPR051268">
    <property type="entry name" value="Type-I_R_enzyme_R_subunit"/>
</dbReference>
<comment type="catalytic activity">
    <reaction evidence="1 11">
        <text>Endonucleolytic cleavage of DNA to give random double-stranded fragments with terminal 5'-phosphates, ATP is simultaneously hydrolyzed.</text>
        <dbReference type="EC" id="3.1.21.3"/>
    </reaction>
</comment>
<evidence type="ECO:0000256" key="9">
    <source>
        <dbReference type="ARBA" id="ARBA00022840"/>
    </source>
</evidence>
<sequence length="1031" mass="118477">MSENKTKSELAFEKEVIDHLANIGGVKQWEYRPEITTTDRLWENFKRILEQNNQARLDNPLSITEFNQVKKVISSIQTPYKAGQFLYGVNGVSEIEVDLDNGKHVFLTVFDQAQVGGGDTVYQIANQIRRPKIIDGKKDRRFDITLLINGLPIVQIELKKALHTTAESLNQMEQYIAEKQYSDIFSTVQILVAMTPHDIRYMANTPLTGFNRAFAFNWQYEKDAKPVRSWKNFSDEVLSIPMAHDLATRYMILDGTKNKESIKVMRPYQVYATRRVIDEVQKFDFKYDDGKLGYIWHTTGSGKTITSFKTAWLSSRLPNVDKVVFLVDRVALTNQTSDAYRAYDPVAGFEGKTGVISDTANISDLHRKLTKKSDNNIIVTSIQKMSRYVVREDFKSLNQNILFIVDEAHRSTSETVSRKGGKEKVPMLKNIRDAIPNSAWVGYTGTPKFPETREIFGDILHAYTIKEAIADRNVLGFNVQFKNTIKAPENPSDEEIDDSIKGSVYDTSEEHVALVVEDIFENWKQRSNNRKYNALFTVHVGGNKPSTPRAMAYFDAFVKKNETLPEQDRLKVAVSFSDDTSNGANQLKTNENLHRAIQHYNQMFFGKTNAPYDMKTVKAYTEDLTSRLNKTADDGNYLDLVIVVEQLLTGFDAPELNTLYIDRTLKGGSLIQAYSRTNRMHNMIEKPRGNVVNYRWPKQNEREMNEAFGIYSNRASADEQLSLDELKELNEDSGIISKPFSQVQAEVKEVVEKLSILTDEFIKVPDSEKAQDDAFELLRDYNRLLSQLKQYAVDDDDNPVSAYDNAEDFYKRIGITEDEEVILTTVIAGELKERRAKSENIDISQVNLEMIHIHDIKIDYDYLVDLIAKMADAVHEDKMVDAEETREEIHFEIAKSENEHEKAKISDFIEKIFAKEFEFEKYPAPTNVEEMNQAMEKSQKDSNIKILRAFIQKWGLDNTATPRHLETLIQKHKFGQEDLDKQNEMTDMMNVAKSDYKELASDEVAALSWVKYRIEFRKAFYEMADEMKKGE</sequence>
<dbReference type="OrthoDB" id="9758243at2"/>
<dbReference type="Pfam" id="PF04313">
    <property type="entry name" value="HSDR_N"/>
    <property type="match status" value="1"/>
</dbReference>
<name>A0A224WY33_9LACT</name>
<evidence type="ECO:0000256" key="11">
    <source>
        <dbReference type="RuleBase" id="RU364115"/>
    </source>
</evidence>
<dbReference type="SUPFAM" id="SSF52540">
    <property type="entry name" value="P-loop containing nucleoside triphosphate hydrolases"/>
    <property type="match status" value="1"/>
</dbReference>
<dbReference type="Gene3D" id="3.90.1570.50">
    <property type="match status" value="1"/>
</dbReference>
<dbReference type="InterPro" id="IPR040980">
    <property type="entry name" value="SWI2_SNF2"/>
</dbReference>
<evidence type="ECO:0000259" key="12">
    <source>
        <dbReference type="PROSITE" id="PS51192"/>
    </source>
</evidence>
<dbReference type="Gene3D" id="3.40.50.300">
    <property type="entry name" value="P-loop containing nucleotide triphosphate hydrolases"/>
    <property type="match status" value="2"/>
</dbReference>
<feature type="domain" description="Helicase ATP-binding" evidence="12">
    <location>
        <begin position="284"/>
        <end position="465"/>
    </location>
</feature>
<keyword evidence="8 11" id="KW-0378">Hydrolase</keyword>
<evidence type="ECO:0000256" key="7">
    <source>
        <dbReference type="ARBA" id="ARBA00022759"/>
    </source>
</evidence>
<evidence type="ECO:0000313" key="14">
    <source>
        <dbReference type="Proteomes" id="UP000218689"/>
    </source>
</evidence>
<evidence type="ECO:0000256" key="3">
    <source>
        <dbReference type="ARBA" id="ARBA00011296"/>
    </source>
</evidence>
<comment type="function">
    <text evidence="11">Subunit R is required for both nuclease and ATPase activities, but not for modification.</text>
</comment>
<dbReference type="InterPro" id="IPR004473">
    <property type="entry name" value="Restrct_endonuc_typeI_HsdR"/>
</dbReference>
<accession>A0A224WY33</accession>
<dbReference type="PROSITE" id="PS51192">
    <property type="entry name" value="HELICASE_ATP_BIND_1"/>
    <property type="match status" value="1"/>
</dbReference>
<dbReference type="NCBIfam" id="TIGR00348">
    <property type="entry name" value="hsdR"/>
    <property type="match status" value="1"/>
</dbReference>
<dbReference type="InterPro" id="IPR027417">
    <property type="entry name" value="P-loop_NTPase"/>
</dbReference>
<dbReference type="Pfam" id="PF22679">
    <property type="entry name" value="T1R_D3-like"/>
    <property type="match status" value="1"/>
</dbReference>
<evidence type="ECO:0000256" key="4">
    <source>
        <dbReference type="ARBA" id="ARBA00022722"/>
    </source>
</evidence>
<dbReference type="AlphaFoldDB" id="A0A224WY33"/>
<comment type="similarity">
    <text evidence="2 11">Belongs to the HsdR family.</text>
</comment>
<evidence type="ECO:0000256" key="1">
    <source>
        <dbReference type="ARBA" id="ARBA00000851"/>
    </source>
</evidence>
<keyword evidence="14" id="KW-1185">Reference proteome</keyword>
<dbReference type="GO" id="GO:0005524">
    <property type="term" value="F:ATP binding"/>
    <property type="evidence" value="ECO:0007669"/>
    <property type="project" value="UniProtKB-KW"/>
</dbReference>
<dbReference type="SMART" id="SM00487">
    <property type="entry name" value="DEXDc"/>
    <property type="match status" value="1"/>
</dbReference>
<evidence type="ECO:0000256" key="2">
    <source>
        <dbReference type="ARBA" id="ARBA00008598"/>
    </source>
</evidence>
<organism evidence="13 14">
    <name type="scientific">Pseudolactococcus reticulitermitis</name>
    <dbReference type="NCBI Taxonomy" id="2025039"/>
    <lineage>
        <taxon>Bacteria</taxon>
        <taxon>Bacillati</taxon>
        <taxon>Bacillota</taxon>
        <taxon>Bacilli</taxon>
        <taxon>Lactobacillales</taxon>
        <taxon>Streptococcaceae</taxon>
        <taxon>Pseudolactococcus</taxon>
    </lineage>
</organism>
<dbReference type="EC" id="3.1.21.3" evidence="11"/>
<comment type="caution">
    <text evidence="13">The sequence shown here is derived from an EMBL/GenBank/DDBJ whole genome shotgun (WGS) entry which is preliminary data.</text>
</comment>
<dbReference type="GO" id="GO:0009035">
    <property type="term" value="F:type I site-specific deoxyribonuclease activity"/>
    <property type="evidence" value="ECO:0007669"/>
    <property type="project" value="UniProtKB-EC"/>
</dbReference>
<comment type="subunit">
    <text evidence="3 11">The type I restriction/modification system is composed of three polypeptides R, M and S.</text>
</comment>
<keyword evidence="4" id="KW-0540">Nuclease</keyword>
<dbReference type="CDD" id="cd22332">
    <property type="entry name" value="HsdR_N"/>
    <property type="match status" value="1"/>
</dbReference>
<dbReference type="EMBL" id="BEDT01000001">
    <property type="protein sequence ID" value="GAX47037.1"/>
    <property type="molecule type" value="Genomic_DNA"/>
</dbReference>
<dbReference type="GO" id="GO:0009307">
    <property type="term" value="P:DNA restriction-modification system"/>
    <property type="evidence" value="ECO:0007669"/>
    <property type="project" value="UniProtKB-KW"/>
</dbReference>
<dbReference type="RefSeq" id="WP_094784088.1">
    <property type="nucleotide sequence ID" value="NZ_BEDT01000001.1"/>
</dbReference>
<keyword evidence="7" id="KW-0255">Endonuclease</keyword>
<evidence type="ECO:0000313" key="13">
    <source>
        <dbReference type="EMBL" id="GAX47037.1"/>
    </source>
</evidence>
<dbReference type="REBASE" id="234709">
    <property type="entry name" value="LapRsy01ORF615P"/>
</dbReference>
<dbReference type="CDD" id="cd18800">
    <property type="entry name" value="SF2_C_EcoR124I-like"/>
    <property type="match status" value="1"/>
</dbReference>
<dbReference type="PANTHER" id="PTHR30195:SF16">
    <property type="entry name" value="TYPE I RESTRICTION ENZYME ENDONUCLEASE SUBUNIT"/>
    <property type="match status" value="1"/>
</dbReference>
<proteinExistence type="inferred from homology"/>
<keyword evidence="10 11" id="KW-0238">DNA-binding</keyword>
<dbReference type="InterPro" id="IPR014001">
    <property type="entry name" value="Helicase_ATP-bd"/>
</dbReference>
<evidence type="ECO:0000256" key="10">
    <source>
        <dbReference type="ARBA" id="ARBA00023125"/>
    </source>
</evidence>
<dbReference type="InterPro" id="IPR007409">
    <property type="entry name" value="Restrct_endonuc_type1_HsdR_N"/>
</dbReference>
<keyword evidence="9 11" id="KW-0067">ATP-binding</keyword>
<protein>
    <recommendedName>
        <fullName evidence="11">Type I restriction enzyme endonuclease subunit</fullName>
        <shortName evidence="11">R protein</shortName>
        <ecNumber evidence="11">3.1.21.3</ecNumber>
    </recommendedName>
    <alternativeName>
        <fullName evidence="11">Type-1 restriction enzyme R protein</fullName>
    </alternativeName>
</protein>
<keyword evidence="6 11" id="KW-0680">Restriction system</keyword>
<gene>
    <name evidence="13" type="ORF">RsY01_618</name>
</gene>
<evidence type="ECO:0000256" key="5">
    <source>
        <dbReference type="ARBA" id="ARBA00022741"/>
    </source>
</evidence>
<dbReference type="InterPro" id="IPR022625">
    <property type="entry name" value="TypeI_RM_Rsu_C"/>
</dbReference>
<dbReference type="GO" id="GO:0003677">
    <property type="term" value="F:DNA binding"/>
    <property type="evidence" value="ECO:0007669"/>
    <property type="project" value="UniProtKB-KW"/>
</dbReference>
<dbReference type="Proteomes" id="UP000218689">
    <property type="component" value="Unassembled WGS sequence"/>
</dbReference>
<dbReference type="Pfam" id="PF18766">
    <property type="entry name" value="SWI2_SNF2"/>
    <property type="match status" value="1"/>
</dbReference>
<dbReference type="PANTHER" id="PTHR30195">
    <property type="entry name" value="TYPE I SITE-SPECIFIC DEOXYRIBONUCLEASE PROTEIN SUBUNIT M AND R"/>
    <property type="match status" value="1"/>
</dbReference>